<organism evidence="2 3">
    <name type="scientific">Kribbella lupini</name>
    <dbReference type="NCBI Taxonomy" id="291602"/>
    <lineage>
        <taxon>Bacteria</taxon>
        <taxon>Bacillati</taxon>
        <taxon>Actinomycetota</taxon>
        <taxon>Actinomycetes</taxon>
        <taxon>Propionibacteriales</taxon>
        <taxon>Kribbellaceae</taxon>
        <taxon>Kribbella</taxon>
    </lineage>
</organism>
<dbReference type="Proteomes" id="UP001500363">
    <property type="component" value="Unassembled WGS sequence"/>
</dbReference>
<keyword evidence="3" id="KW-1185">Reference proteome</keyword>
<gene>
    <name evidence="2" type="ORF">GCM10009741_26340</name>
</gene>
<comment type="caution">
    <text evidence="2">The sequence shown here is derived from an EMBL/GenBank/DDBJ whole genome shotgun (WGS) entry which is preliminary data.</text>
</comment>
<proteinExistence type="predicted"/>
<keyword evidence="1" id="KW-1133">Transmembrane helix</keyword>
<name>A0ABN2AQ77_9ACTN</name>
<protein>
    <recommendedName>
        <fullName evidence="4">DUF5642 domain-containing protein</fullName>
    </recommendedName>
</protein>
<sequence>MSDQDLIDRLATSAHRADAIQLNPADLITAGRRRIHRRRVTAAASAILTLAAAVAVTLTGIRTTAEGQPEVAGNSPAVQQTLLDDPLTITLPEFSQLSVVMRKHLGPAEPRPGAMVFSASSRSIKVSATDGTVAVLRVVDPRTNRPGEVESPDVCRIAGELSTFTSCSITTFGGHQLRTGQRDDRAYFASTTRADGSLVMALLDKDANAPRIGVQPALFFADLTVSDLAALVTDPDVPKVR</sequence>
<evidence type="ECO:0000256" key="1">
    <source>
        <dbReference type="SAM" id="Phobius"/>
    </source>
</evidence>
<feature type="transmembrane region" description="Helical" evidence="1">
    <location>
        <begin position="40"/>
        <end position="61"/>
    </location>
</feature>
<reference evidence="2 3" key="1">
    <citation type="journal article" date="2019" name="Int. J. Syst. Evol. Microbiol.">
        <title>The Global Catalogue of Microorganisms (GCM) 10K type strain sequencing project: providing services to taxonomists for standard genome sequencing and annotation.</title>
        <authorList>
            <consortium name="The Broad Institute Genomics Platform"/>
            <consortium name="The Broad Institute Genome Sequencing Center for Infectious Disease"/>
            <person name="Wu L."/>
            <person name="Ma J."/>
        </authorList>
    </citation>
    <scope>NUCLEOTIDE SEQUENCE [LARGE SCALE GENOMIC DNA]</scope>
    <source>
        <strain evidence="2 3">JCM 14303</strain>
    </source>
</reference>
<dbReference type="RefSeq" id="WP_344173570.1">
    <property type="nucleotide sequence ID" value="NZ_BAAANC010000001.1"/>
</dbReference>
<evidence type="ECO:0008006" key="4">
    <source>
        <dbReference type="Google" id="ProtNLM"/>
    </source>
</evidence>
<evidence type="ECO:0000313" key="3">
    <source>
        <dbReference type="Proteomes" id="UP001500363"/>
    </source>
</evidence>
<keyword evidence="1" id="KW-0472">Membrane</keyword>
<evidence type="ECO:0000313" key="2">
    <source>
        <dbReference type="EMBL" id="GAA1523421.1"/>
    </source>
</evidence>
<keyword evidence="1" id="KW-0812">Transmembrane</keyword>
<dbReference type="EMBL" id="BAAANC010000001">
    <property type="protein sequence ID" value="GAA1523421.1"/>
    <property type="molecule type" value="Genomic_DNA"/>
</dbReference>
<accession>A0ABN2AQ77</accession>